<feature type="signal peptide" evidence="1">
    <location>
        <begin position="1"/>
        <end position="27"/>
    </location>
</feature>
<feature type="chain" id="PRO_5040191826" evidence="1">
    <location>
        <begin position="28"/>
        <end position="51"/>
    </location>
</feature>
<sequence length="51" mass="5703">PLVTSPDLMYKRILFLLLRFVNQPAEAVNPVMPNLTANCLALFCMISPLNV</sequence>
<gene>
    <name evidence="2" type="ORF">FMOSSE_LOCUS9207</name>
</gene>
<accession>A0A9N9CLX7</accession>
<keyword evidence="3" id="KW-1185">Reference proteome</keyword>
<feature type="non-terminal residue" evidence="2">
    <location>
        <position position="1"/>
    </location>
</feature>
<evidence type="ECO:0000256" key="1">
    <source>
        <dbReference type="SAM" id="SignalP"/>
    </source>
</evidence>
<evidence type="ECO:0000313" key="3">
    <source>
        <dbReference type="Proteomes" id="UP000789375"/>
    </source>
</evidence>
<dbReference type="AlphaFoldDB" id="A0A9N9CLX7"/>
<comment type="caution">
    <text evidence="2">The sequence shown here is derived from an EMBL/GenBank/DDBJ whole genome shotgun (WGS) entry which is preliminary data.</text>
</comment>
<keyword evidence="1" id="KW-0732">Signal</keyword>
<protein>
    <submittedName>
        <fullName evidence="2">15023_t:CDS:1</fullName>
    </submittedName>
</protein>
<dbReference type="Proteomes" id="UP000789375">
    <property type="component" value="Unassembled WGS sequence"/>
</dbReference>
<evidence type="ECO:0000313" key="2">
    <source>
        <dbReference type="EMBL" id="CAG8606027.1"/>
    </source>
</evidence>
<proteinExistence type="predicted"/>
<name>A0A9N9CLX7_FUNMO</name>
<dbReference type="EMBL" id="CAJVPP010002620">
    <property type="protein sequence ID" value="CAG8606027.1"/>
    <property type="molecule type" value="Genomic_DNA"/>
</dbReference>
<reference evidence="2" key="1">
    <citation type="submission" date="2021-06" db="EMBL/GenBank/DDBJ databases">
        <authorList>
            <person name="Kallberg Y."/>
            <person name="Tangrot J."/>
            <person name="Rosling A."/>
        </authorList>
    </citation>
    <scope>NUCLEOTIDE SEQUENCE</scope>
    <source>
        <strain evidence="2">87-6 pot B 2015</strain>
    </source>
</reference>
<organism evidence="2 3">
    <name type="scientific">Funneliformis mosseae</name>
    <name type="common">Endomycorrhizal fungus</name>
    <name type="synonym">Glomus mosseae</name>
    <dbReference type="NCBI Taxonomy" id="27381"/>
    <lineage>
        <taxon>Eukaryota</taxon>
        <taxon>Fungi</taxon>
        <taxon>Fungi incertae sedis</taxon>
        <taxon>Mucoromycota</taxon>
        <taxon>Glomeromycotina</taxon>
        <taxon>Glomeromycetes</taxon>
        <taxon>Glomerales</taxon>
        <taxon>Glomeraceae</taxon>
        <taxon>Funneliformis</taxon>
    </lineage>
</organism>